<name>A2Q1F2_MEDTR</name>
<organism evidence="1">
    <name type="scientific">Medicago truncatula</name>
    <name type="common">Barrel medic</name>
    <name type="synonym">Medicago tribuloides</name>
    <dbReference type="NCBI Taxonomy" id="3880"/>
    <lineage>
        <taxon>Eukaryota</taxon>
        <taxon>Viridiplantae</taxon>
        <taxon>Streptophyta</taxon>
        <taxon>Embryophyta</taxon>
        <taxon>Tracheophyta</taxon>
        <taxon>Spermatophyta</taxon>
        <taxon>Magnoliopsida</taxon>
        <taxon>eudicotyledons</taxon>
        <taxon>Gunneridae</taxon>
        <taxon>Pentapetalae</taxon>
        <taxon>rosids</taxon>
        <taxon>fabids</taxon>
        <taxon>Fabales</taxon>
        <taxon>Fabaceae</taxon>
        <taxon>Papilionoideae</taxon>
        <taxon>50 kb inversion clade</taxon>
        <taxon>NPAAA clade</taxon>
        <taxon>Hologalegina</taxon>
        <taxon>IRL clade</taxon>
        <taxon>Trifolieae</taxon>
        <taxon>Medicago</taxon>
    </lineage>
</organism>
<dbReference type="EMBL" id="AC148815">
    <property type="protein sequence ID" value="ABN05768.1"/>
    <property type="molecule type" value="Genomic_DNA"/>
</dbReference>
<dbReference type="AlphaFoldDB" id="A2Q1F2"/>
<reference evidence="1" key="1">
    <citation type="submission" date="2004-07" db="EMBL/GenBank/DDBJ databases">
        <authorList>
            <person name="Town C.D."/>
        </authorList>
    </citation>
    <scope>NUCLEOTIDE SEQUENCE</scope>
</reference>
<reference evidence="1" key="2">
    <citation type="submission" date="2007-03" db="EMBL/GenBank/DDBJ databases">
        <authorList>
            <consortium name="The International Medicago Genome Annotation Group"/>
        </authorList>
    </citation>
    <scope>NUCLEOTIDE SEQUENCE</scope>
</reference>
<gene>
    <name evidence="1" type="ORF">MtrDRAFT_AC148815g35v2</name>
</gene>
<protein>
    <submittedName>
        <fullName evidence="1">Uncharacterized protein</fullName>
    </submittedName>
</protein>
<evidence type="ECO:0000313" key="1">
    <source>
        <dbReference type="EMBL" id="ABN05768.1"/>
    </source>
</evidence>
<sequence>MVQWKSLPSNCFFNNFVLHCRVKQVAEIPLDSSSTAGDRFPNLRDMLDNKLLVV</sequence>
<accession>A2Q1F2</accession>
<proteinExistence type="predicted"/>